<name>A0A1M6P1J0_9FIRM</name>
<evidence type="ECO:0008006" key="3">
    <source>
        <dbReference type="Google" id="ProtNLM"/>
    </source>
</evidence>
<sequence>MMEVIDVFNKKVKEIILKENVYCVLLIGAGAKTEFENFYLLNDIDLFIITKDRNCFEREVVDIDGVSFDISYMSLDLLKKSILEKNSLIITALSNYKCIYNIGTKIDKLLDEIKRIYILGPEPIRREELDYIRFKLFKDYEDILTRLDDEITACFLVNNLFKSILISYFKLNRIWIPKDKKILREIEKLDLDLFSVCKEFLQENSINKKITILLEILDYVLKPFGGYLKYWNRGKFLLK</sequence>
<evidence type="ECO:0000313" key="1">
    <source>
        <dbReference type="EMBL" id="SHK01835.1"/>
    </source>
</evidence>
<dbReference type="Proteomes" id="UP000184082">
    <property type="component" value="Unassembled WGS sequence"/>
</dbReference>
<reference evidence="1 2" key="1">
    <citation type="submission" date="2016-11" db="EMBL/GenBank/DDBJ databases">
        <authorList>
            <person name="Jaros S."/>
            <person name="Januszkiewicz K."/>
            <person name="Wedrychowicz H."/>
        </authorList>
    </citation>
    <scope>NUCLEOTIDE SEQUENCE [LARGE SCALE GENOMIC DNA]</scope>
    <source>
        <strain evidence="1 2">DSM 14501</strain>
    </source>
</reference>
<keyword evidence="2" id="KW-1185">Reference proteome</keyword>
<protein>
    <recommendedName>
        <fullName evidence="3">Nucleotidyltransferase domain-containing protein</fullName>
    </recommendedName>
</protein>
<dbReference type="AlphaFoldDB" id="A0A1M6P1J0"/>
<evidence type="ECO:0000313" key="2">
    <source>
        <dbReference type="Proteomes" id="UP000184082"/>
    </source>
</evidence>
<gene>
    <name evidence="1" type="ORF">SAMN02745883_01067</name>
</gene>
<accession>A0A1M6P1J0</accession>
<dbReference type="EMBL" id="FRAJ01000007">
    <property type="protein sequence ID" value="SHK01835.1"/>
    <property type="molecule type" value="Genomic_DNA"/>
</dbReference>
<dbReference type="STRING" id="1121266.SAMN02745883_01067"/>
<organism evidence="1 2">
    <name type="scientific">Caminicella sporogenes DSM 14501</name>
    <dbReference type="NCBI Taxonomy" id="1121266"/>
    <lineage>
        <taxon>Bacteria</taxon>
        <taxon>Bacillati</taxon>
        <taxon>Bacillota</taxon>
        <taxon>Clostridia</taxon>
        <taxon>Peptostreptococcales</taxon>
        <taxon>Caminicellaceae</taxon>
        <taxon>Caminicella</taxon>
    </lineage>
</organism>
<proteinExistence type="predicted"/>